<dbReference type="SUPFAM" id="SSF53822">
    <property type="entry name" value="Periplasmic binding protein-like I"/>
    <property type="match status" value="1"/>
</dbReference>
<dbReference type="Gene3D" id="1.25.40.10">
    <property type="entry name" value="Tetratricopeptide repeat domain"/>
    <property type="match status" value="1"/>
</dbReference>
<gene>
    <name evidence="1" type="ORF">METZ01_LOCUS68682</name>
</gene>
<sequence length="625" mass="70831">MILHILIVLASIGVFGIVQAQLVEPDTIITYYDRFDVAISFFEKGRYRLAQSHFQHILTNEKEFYDPAAQLMLAKSQLHQGKLSDADRTCRSFLNTFPNSPYELHAQALLGDISILKRDYPSAMDRFLSIRPSITDSLFLLEIDNRIVSCISIGVRSDQIEQILFNETNDMNRAILNLARGYRSMLDGDNYEARISIEVIGRSILPIQYQDMFNALNLYKEDKGSFQATVALILPLTGRHKTIGQTFLMGLADMVNDHQHDMTVNFQIYNNRSNDVKSLQLLKMVNLDRSIIAAMGPLSNRSAIAAAGILGSLPILISRTDLPDLPQTSEDLFLLSPSLEIKARFTARYLVNHLLLKNIAVIAPGDDEDRAQADYFLDELYQLGIDPVAIEWYHGKPENISRQFRVLRKTAWKLIPEINPNQDALDLEIDSLDALFDVDVTDFFELPKESDVETMNQRDSSKIVLETIHALYLPIKNNELAYVGTQLPMYNLNTLLVGNENWYDFDVLNQDVIGPHVQGLSILSSMSPSVGISKNANLNTFYSMGYDQGKFVNMITSQSSGKRRMFKDYLRRGMRFIGKSTVIQLSGKERNENQLLQILEYHGKQMKAIGIFDGNTLVNYKTGLQ</sequence>
<dbReference type="AlphaFoldDB" id="A0A381TJW2"/>
<evidence type="ECO:0008006" key="2">
    <source>
        <dbReference type="Google" id="ProtNLM"/>
    </source>
</evidence>
<evidence type="ECO:0000313" key="1">
    <source>
        <dbReference type="EMBL" id="SVA15828.1"/>
    </source>
</evidence>
<protein>
    <recommendedName>
        <fullName evidence="2">Leucine-binding protein domain-containing protein</fullName>
    </recommendedName>
</protein>
<dbReference type="SUPFAM" id="SSF48452">
    <property type="entry name" value="TPR-like"/>
    <property type="match status" value="1"/>
</dbReference>
<name>A0A381TJW2_9ZZZZ</name>
<proteinExistence type="predicted"/>
<organism evidence="1">
    <name type="scientific">marine metagenome</name>
    <dbReference type="NCBI Taxonomy" id="408172"/>
    <lineage>
        <taxon>unclassified sequences</taxon>
        <taxon>metagenomes</taxon>
        <taxon>ecological metagenomes</taxon>
    </lineage>
</organism>
<dbReference type="InterPro" id="IPR011990">
    <property type="entry name" value="TPR-like_helical_dom_sf"/>
</dbReference>
<reference evidence="1" key="1">
    <citation type="submission" date="2018-05" db="EMBL/GenBank/DDBJ databases">
        <authorList>
            <person name="Lanie J.A."/>
            <person name="Ng W.-L."/>
            <person name="Kazmierczak K.M."/>
            <person name="Andrzejewski T.M."/>
            <person name="Davidsen T.M."/>
            <person name="Wayne K.J."/>
            <person name="Tettelin H."/>
            <person name="Glass J.I."/>
            <person name="Rusch D."/>
            <person name="Podicherti R."/>
            <person name="Tsui H.-C.T."/>
            <person name="Winkler M.E."/>
        </authorList>
    </citation>
    <scope>NUCLEOTIDE SEQUENCE</scope>
</reference>
<accession>A0A381TJW2</accession>
<dbReference type="EMBL" id="UINC01004642">
    <property type="protein sequence ID" value="SVA15828.1"/>
    <property type="molecule type" value="Genomic_DNA"/>
</dbReference>
<dbReference type="Gene3D" id="3.40.50.2300">
    <property type="match status" value="1"/>
</dbReference>
<dbReference type="InterPro" id="IPR028082">
    <property type="entry name" value="Peripla_BP_I"/>
</dbReference>